<dbReference type="InterPro" id="IPR028154">
    <property type="entry name" value="AMP-dep_Lig_C"/>
</dbReference>
<evidence type="ECO:0000313" key="13">
    <source>
        <dbReference type="Proteomes" id="UP000315669"/>
    </source>
</evidence>
<evidence type="ECO:0000256" key="2">
    <source>
        <dbReference type="ARBA" id="ARBA00022598"/>
    </source>
</evidence>
<dbReference type="Proteomes" id="UP000315669">
    <property type="component" value="Unassembled WGS sequence"/>
</dbReference>
<sequence>MIWNKEYECMDRDNLRDLQLTRLKEVVRRVYERLPFYRKKFSENHLHPDALKSLEDLRKFPLTRKSELREGYPFGLFTAPLEKIVEFHISSGTTGKPVVNGYTRKDIQVWSEVMARALACAGTTSKDVVHNAYGYGLFTGGLGIHYGAQLIGAKTIPISGGQTRRQIMIMQDFKSTVLTCTPSYALHIAEAAEEIGVDPRKLSLRVGILGAEPWSENMRKEVEVQLGIDALDIYGLTEIIGPGVAQECEAKEGMHIFEDHFLPEIIDPKTGKVLEEGEEGELVLTTLTREGTSLVRYRTGDITQINYQPCDCGRTIARISKIKGRVDDMLIIRGVNIFPSQIENVLLQIEEAEPHYQLILERKRGLDELTVELEVSPNTFFDEVKRVEKIEAKIEKEIEDALGLRVGVRLVESRTIERSMGKAKRIIDKRKSK</sequence>
<dbReference type="GO" id="GO:0000166">
    <property type="term" value="F:nucleotide binding"/>
    <property type="evidence" value="ECO:0007669"/>
    <property type="project" value="UniProtKB-KW"/>
</dbReference>
<dbReference type="Gene3D" id="3.30.300.30">
    <property type="match status" value="1"/>
</dbReference>
<comment type="pathway">
    <text evidence="4 9">Aromatic compound metabolism; phenylacetate degradation.</text>
</comment>
<dbReference type="InterPro" id="IPR011880">
    <property type="entry name" value="PA_CoA_ligase"/>
</dbReference>
<name>A0A523Y3B3_UNCAE</name>
<proteinExistence type="inferred from homology"/>
<comment type="caution">
    <text evidence="12">The sequence shown here is derived from an EMBL/GenBank/DDBJ whole genome shotgun (WGS) entry which is preliminary data.</text>
</comment>
<comment type="subunit">
    <text evidence="1">Monomer.</text>
</comment>
<dbReference type="PANTHER" id="PTHR43439:SF1">
    <property type="entry name" value="PHENYLACETATE-COENZYME A LIGASE"/>
    <property type="match status" value="1"/>
</dbReference>
<dbReference type="PANTHER" id="PTHR43439">
    <property type="entry name" value="PHENYLACETATE-COENZYME A LIGASE"/>
    <property type="match status" value="1"/>
</dbReference>
<comment type="function">
    <text evidence="9">Catalyzes the activation of phenylacetic acid (PA) to phenylacetyl-CoA (PA-CoA).</text>
</comment>
<keyword evidence="3 9" id="KW-0547">Nucleotide-binding</keyword>
<dbReference type="InterPro" id="IPR045851">
    <property type="entry name" value="AMP-bd_C_sf"/>
</dbReference>
<comment type="similarity">
    <text evidence="5 9">Belongs to the phenylacetyl-CoA ligase family.</text>
</comment>
<evidence type="ECO:0000256" key="6">
    <source>
        <dbReference type="ARBA" id="ARBA00066629"/>
    </source>
</evidence>
<dbReference type="Pfam" id="PF14535">
    <property type="entry name" value="AMP-binding_C_2"/>
    <property type="match status" value="1"/>
</dbReference>
<gene>
    <name evidence="12" type="ORF">E3J32_00990</name>
</gene>
<dbReference type="SUPFAM" id="SSF56801">
    <property type="entry name" value="Acetyl-CoA synthetase-like"/>
    <property type="match status" value="1"/>
</dbReference>
<evidence type="ECO:0000256" key="5">
    <source>
        <dbReference type="ARBA" id="ARBA00061566"/>
    </source>
</evidence>
<protein>
    <recommendedName>
        <fullName evidence="7 9">Phenylacetate-coenzyme A ligase</fullName>
        <ecNumber evidence="6 9">6.2.1.30</ecNumber>
    </recommendedName>
    <alternativeName>
        <fullName evidence="8 9">Phenylacetyl-CoA ligase</fullName>
    </alternativeName>
</protein>
<feature type="domain" description="AMP-dependent ligase C-terminal" evidence="11">
    <location>
        <begin position="334"/>
        <end position="430"/>
    </location>
</feature>
<organism evidence="12 13">
    <name type="scientific">Aerophobetes bacterium</name>
    <dbReference type="NCBI Taxonomy" id="2030807"/>
    <lineage>
        <taxon>Bacteria</taxon>
        <taxon>Candidatus Aerophobota</taxon>
    </lineage>
</organism>
<dbReference type="EMBL" id="SOII01000067">
    <property type="protein sequence ID" value="TET86073.1"/>
    <property type="molecule type" value="Genomic_DNA"/>
</dbReference>
<evidence type="ECO:0000259" key="10">
    <source>
        <dbReference type="Pfam" id="PF00501"/>
    </source>
</evidence>
<dbReference type="AlphaFoldDB" id="A0A523Y3B3"/>
<dbReference type="InterPro" id="IPR051414">
    <property type="entry name" value="Adenylate-forming_Reductase"/>
</dbReference>
<dbReference type="GO" id="GO:0047475">
    <property type="term" value="F:phenylacetate-CoA ligase activity"/>
    <property type="evidence" value="ECO:0007669"/>
    <property type="project" value="UniProtKB-EC"/>
</dbReference>
<accession>A0A523Y3B3</accession>
<evidence type="ECO:0000259" key="11">
    <source>
        <dbReference type="Pfam" id="PF14535"/>
    </source>
</evidence>
<evidence type="ECO:0000313" key="12">
    <source>
        <dbReference type="EMBL" id="TET86073.1"/>
    </source>
</evidence>
<dbReference type="InterPro" id="IPR000873">
    <property type="entry name" value="AMP-dep_synth/lig_dom"/>
</dbReference>
<evidence type="ECO:0000256" key="1">
    <source>
        <dbReference type="ARBA" id="ARBA00011245"/>
    </source>
</evidence>
<evidence type="ECO:0000256" key="3">
    <source>
        <dbReference type="ARBA" id="ARBA00022741"/>
    </source>
</evidence>
<evidence type="ECO:0000256" key="8">
    <source>
        <dbReference type="ARBA" id="ARBA00075111"/>
    </source>
</evidence>
<evidence type="ECO:0000256" key="9">
    <source>
        <dbReference type="PIRNR" id="PIRNR006444"/>
    </source>
</evidence>
<dbReference type="Gene3D" id="3.40.50.12780">
    <property type="entry name" value="N-terminal domain of ligase-like"/>
    <property type="match status" value="1"/>
</dbReference>
<dbReference type="InterPro" id="IPR042099">
    <property type="entry name" value="ANL_N_sf"/>
</dbReference>
<evidence type="ECO:0000256" key="7">
    <source>
        <dbReference type="ARBA" id="ARBA00068695"/>
    </source>
</evidence>
<dbReference type="FunFam" id="3.40.50.12780:FF:000016">
    <property type="entry name" value="Phenylacetate-coenzyme A ligase"/>
    <property type="match status" value="1"/>
</dbReference>
<dbReference type="EC" id="6.2.1.30" evidence="6 9"/>
<dbReference type="Pfam" id="PF00501">
    <property type="entry name" value="AMP-binding"/>
    <property type="match status" value="1"/>
</dbReference>
<reference evidence="12 13" key="1">
    <citation type="submission" date="2019-03" db="EMBL/GenBank/DDBJ databases">
        <title>Metabolic potential of uncultured bacteria and archaea associated with petroleum seepage in deep-sea sediments.</title>
        <authorList>
            <person name="Dong X."/>
            <person name="Hubert C."/>
        </authorList>
    </citation>
    <scope>NUCLEOTIDE SEQUENCE [LARGE SCALE GENOMIC DNA]</scope>
    <source>
        <strain evidence="12">E29_bin25</strain>
    </source>
</reference>
<dbReference type="GO" id="GO:0010124">
    <property type="term" value="P:phenylacetate catabolic process"/>
    <property type="evidence" value="ECO:0007669"/>
    <property type="project" value="UniProtKB-UniRule"/>
</dbReference>
<evidence type="ECO:0000256" key="4">
    <source>
        <dbReference type="ARBA" id="ARBA00060591"/>
    </source>
</evidence>
<dbReference type="CDD" id="cd05913">
    <property type="entry name" value="PaaK"/>
    <property type="match status" value="1"/>
</dbReference>
<dbReference type="PIRSF" id="PIRSF006444">
    <property type="entry name" value="PaaK"/>
    <property type="match status" value="1"/>
</dbReference>
<keyword evidence="2 9" id="KW-0436">Ligase</keyword>
<feature type="domain" description="AMP-dependent synthetase/ligase" evidence="10">
    <location>
        <begin position="90"/>
        <end position="284"/>
    </location>
</feature>
<dbReference type="UniPathway" id="UPA00930"/>
<comment type="catalytic activity">
    <reaction evidence="9">
        <text>2-phenylacetate + ATP + CoA = phenylacetyl-CoA + AMP + diphosphate</text>
        <dbReference type="Rhea" id="RHEA:20956"/>
        <dbReference type="ChEBI" id="CHEBI:18401"/>
        <dbReference type="ChEBI" id="CHEBI:30616"/>
        <dbReference type="ChEBI" id="CHEBI:33019"/>
        <dbReference type="ChEBI" id="CHEBI:57287"/>
        <dbReference type="ChEBI" id="CHEBI:57390"/>
        <dbReference type="ChEBI" id="CHEBI:456215"/>
        <dbReference type="EC" id="6.2.1.30"/>
    </reaction>
</comment>